<feature type="non-terminal residue" evidence="1">
    <location>
        <position position="50"/>
    </location>
</feature>
<gene>
    <name evidence="1" type="ORF">LOAG_15023</name>
</gene>
<protein>
    <submittedName>
        <fullName evidence="1">Uncharacterized protein</fullName>
    </submittedName>
</protein>
<accession>A0A1S0TGN4</accession>
<dbReference type="GeneID" id="9952508"/>
<sequence>MILLPYANGKTDIPIINSGNAISNKYSLLSSSSLSDDIFDIHEPIKNIIG</sequence>
<dbReference type="EMBL" id="JH712162">
    <property type="protein sequence ID" value="EFO13506.1"/>
    <property type="molecule type" value="Genomic_DNA"/>
</dbReference>
<dbReference type="RefSeq" id="XP_003150563.1">
    <property type="nucleotide sequence ID" value="XM_003150515.1"/>
</dbReference>
<reference evidence="1" key="1">
    <citation type="submission" date="2012-04" db="EMBL/GenBank/DDBJ databases">
        <title>The Genome Sequence of Loa loa.</title>
        <authorList>
            <consortium name="The Broad Institute Genome Sequencing Platform"/>
            <consortium name="Broad Institute Genome Sequencing Center for Infectious Disease"/>
            <person name="Nutman T.B."/>
            <person name="Fink D.L."/>
            <person name="Russ C."/>
            <person name="Young S."/>
            <person name="Zeng Q."/>
            <person name="Gargeya S."/>
            <person name="Alvarado L."/>
            <person name="Berlin A."/>
            <person name="Chapman S.B."/>
            <person name="Chen Z."/>
            <person name="Freedman E."/>
            <person name="Gellesch M."/>
            <person name="Goldberg J."/>
            <person name="Griggs A."/>
            <person name="Gujja S."/>
            <person name="Heilman E.R."/>
            <person name="Heiman D."/>
            <person name="Howarth C."/>
            <person name="Mehta T."/>
            <person name="Neiman D."/>
            <person name="Pearson M."/>
            <person name="Roberts A."/>
            <person name="Saif S."/>
            <person name="Shea T."/>
            <person name="Shenoy N."/>
            <person name="Sisk P."/>
            <person name="Stolte C."/>
            <person name="Sykes S."/>
            <person name="White J."/>
            <person name="Yandava C."/>
            <person name="Haas B."/>
            <person name="Henn M.R."/>
            <person name="Nusbaum C."/>
            <person name="Birren B."/>
        </authorList>
    </citation>
    <scope>NUCLEOTIDE SEQUENCE [LARGE SCALE GENOMIC DNA]</scope>
</reference>
<name>A0A1S0TGN4_LOALO</name>
<organism evidence="1">
    <name type="scientific">Loa loa</name>
    <name type="common">Eye worm</name>
    <name type="synonym">Filaria loa</name>
    <dbReference type="NCBI Taxonomy" id="7209"/>
    <lineage>
        <taxon>Eukaryota</taxon>
        <taxon>Metazoa</taxon>
        <taxon>Ecdysozoa</taxon>
        <taxon>Nematoda</taxon>
        <taxon>Chromadorea</taxon>
        <taxon>Rhabditida</taxon>
        <taxon>Spirurina</taxon>
        <taxon>Spiruromorpha</taxon>
        <taxon>Filarioidea</taxon>
        <taxon>Onchocercidae</taxon>
        <taxon>Loa</taxon>
    </lineage>
</organism>
<evidence type="ECO:0000313" key="1">
    <source>
        <dbReference type="EMBL" id="EFO13506.1"/>
    </source>
</evidence>
<proteinExistence type="predicted"/>
<dbReference type="KEGG" id="loa:LOAG_15023"/>
<dbReference type="AlphaFoldDB" id="A0A1S0TGN4"/>
<dbReference type="InParanoid" id="A0A1S0TGN4"/>
<dbReference type="CTD" id="9952508"/>